<accession>A0A226BZA4</accession>
<dbReference type="Pfam" id="PF02381">
    <property type="entry name" value="MraZ"/>
    <property type="match status" value="2"/>
</dbReference>
<evidence type="ECO:0000256" key="5">
    <source>
        <dbReference type="ARBA" id="ARBA00023125"/>
    </source>
</evidence>
<dbReference type="InterPro" id="IPR003444">
    <property type="entry name" value="MraZ"/>
</dbReference>
<dbReference type="NCBIfam" id="TIGR00242">
    <property type="entry name" value="division/cell wall cluster transcriptional repressor MraZ"/>
    <property type="match status" value="1"/>
</dbReference>
<dbReference type="CDD" id="cd16321">
    <property type="entry name" value="MraZ_C"/>
    <property type="match status" value="1"/>
</dbReference>
<comment type="similarity">
    <text evidence="7">Belongs to the MraZ family.</text>
</comment>
<dbReference type="GO" id="GO:0051301">
    <property type="term" value="P:cell division"/>
    <property type="evidence" value="ECO:0007669"/>
    <property type="project" value="UniProtKB-KW"/>
</dbReference>
<dbReference type="InterPro" id="IPR035642">
    <property type="entry name" value="MraZ_N"/>
</dbReference>
<dbReference type="OrthoDB" id="9807753at2"/>
<evidence type="ECO:0000256" key="3">
    <source>
        <dbReference type="ARBA" id="ARBA00022737"/>
    </source>
</evidence>
<dbReference type="CDD" id="cd16320">
    <property type="entry name" value="MraZ_N"/>
    <property type="match status" value="1"/>
</dbReference>
<feature type="domain" description="SpoVT-AbrB" evidence="8">
    <location>
        <begin position="5"/>
        <end position="47"/>
    </location>
</feature>
<gene>
    <name evidence="7" type="primary">mraZ</name>
    <name evidence="9" type="ORF">CDO51_04440</name>
</gene>
<dbReference type="SUPFAM" id="SSF89447">
    <property type="entry name" value="AbrB/MazE/MraZ-like"/>
    <property type="match status" value="1"/>
</dbReference>
<reference evidence="9 10" key="1">
    <citation type="submission" date="2017-06" db="EMBL/GenBank/DDBJ databases">
        <title>Draft Genome Sequence of Natranaerobius trueperi halophilic, alkalithermophilic bacteria from soda lakes.</title>
        <authorList>
            <person name="Zhao B."/>
        </authorList>
    </citation>
    <scope>NUCLEOTIDE SEQUENCE [LARGE SCALE GENOMIC DNA]</scope>
    <source>
        <strain evidence="9 10">DSM 18760</strain>
    </source>
</reference>
<dbReference type="EMBL" id="NIQC01000007">
    <property type="protein sequence ID" value="OWZ84122.1"/>
    <property type="molecule type" value="Genomic_DNA"/>
</dbReference>
<evidence type="ECO:0000256" key="1">
    <source>
        <dbReference type="ARBA" id="ARBA00013860"/>
    </source>
</evidence>
<dbReference type="InterPro" id="IPR035644">
    <property type="entry name" value="MraZ_C"/>
</dbReference>
<dbReference type="FunFam" id="3.40.1550.20:FF:000002">
    <property type="entry name" value="Transcriptional regulator MraZ"/>
    <property type="match status" value="1"/>
</dbReference>
<keyword evidence="4 7" id="KW-0805">Transcription regulation</keyword>
<evidence type="ECO:0000256" key="7">
    <source>
        <dbReference type="HAMAP-Rule" id="MF_01008"/>
    </source>
</evidence>
<evidence type="ECO:0000313" key="9">
    <source>
        <dbReference type="EMBL" id="OWZ84122.1"/>
    </source>
</evidence>
<organism evidence="9 10">
    <name type="scientific">Natranaerobius trueperi</name>
    <dbReference type="NCBI Taxonomy" id="759412"/>
    <lineage>
        <taxon>Bacteria</taxon>
        <taxon>Bacillati</taxon>
        <taxon>Bacillota</taxon>
        <taxon>Clostridia</taxon>
        <taxon>Natranaerobiales</taxon>
        <taxon>Natranaerobiaceae</taxon>
        <taxon>Natranaerobius</taxon>
    </lineage>
</organism>
<dbReference type="PANTHER" id="PTHR34701:SF1">
    <property type="entry name" value="TRANSCRIPTIONAL REGULATOR MRAZ"/>
    <property type="match status" value="1"/>
</dbReference>
<dbReference type="GO" id="GO:2000143">
    <property type="term" value="P:negative regulation of DNA-templated transcription initiation"/>
    <property type="evidence" value="ECO:0007669"/>
    <property type="project" value="TreeGrafter"/>
</dbReference>
<evidence type="ECO:0000256" key="2">
    <source>
        <dbReference type="ARBA" id="ARBA00022490"/>
    </source>
</evidence>
<keyword evidence="10" id="KW-1185">Reference proteome</keyword>
<keyword evidence="5 7" id="KW-0238">DNA-binding</keyword>
<keyword evidence="9" id="KW-0132">Cell division</keyword>
<evidence type="ECO:0000313" key="10">
    <source>
        <dbReference type="Proteomes" id="UP000214588"/>
    </source>
</evidence>
<dbReference type="InterPro" id="IPR007159">
    <property type="entry name" value="SpoVT-AbrB_dom"/>
</dbReference>
<comment type="subcellular location">
    <subcellularLocation>
        <location evidence="7">Cytoplasm</location>
        <location evidence="7">Nucleoid</location>
    </subcellularLocation>
</comment>
<dbReference type="GO" id="GO:0003700">
    <property type="term" value="F:DNA-binding transcription factor activity"/>
    <property type="evidence" value="ECO:0007669"/>
    <property type="project" value="UniProtKB-UniRule"/>
</dbReference>
<feature type="domain" description="SpoVT-AbrB" evidence="8">
    <location>
        <begin position="76"/>
        <end position="119"/>
    </location>
</feature>
<dbReference type="GO" id="GO:0009295">
    <property type="term" value="C:nucleoid"/>
    <property type="evidence" value="ECO:0007669"/>
    <property type="project" value="UniProtKB-SubCell"/>
</dbReference>
<proteinExistence type="inferred from homology"/>
<sequence length="143" mass="16479">MFLGEYSHTLDAKGRIIIPAKFRDGLGEKFVATRGLDNCIFVYPIDEWKKLEEKIRNLPLTKADARAFSRFFLSGAAECEFDKQGRINLPSNLIKYAKLEKDAVVIGVSNRVEIWSQEIWESYQQKAEDSLEQISEEIVDFEI</sequence>
<dbReference type="Gene3D" id="3.40.1550.20">
    <property type="entry name" value="Transcriptional regulator MraZ domain"/>
    <property type="match status" value="1"/>
</dbReference>
<dbReference type="Proteomes" id="UP000214588">
    <property type="component" value="Unassembled WGS sequence"/>
</dbReference>
<dbReference type="PANTHER" id="PTHR34701">
    <property type="entry name" value="TRANSCRIPTIONAL REGULATOR MRAZ"/>
    <property type="match status" value="1"/>
</dbReference>
<name>A0A226BZA4_9FIRM</name>
<evidence type="ECO:0000256" key="6">
    <source>
        <dbReference type="ARBA" id="ARBA00023163"/>
    </source>
</evidence>
<dbReference type="PROSITE" id="PS51740">
    <property type="entry name" value="SPOVT_ABRB"/>
    <property type="match status" value="2"/>
</dbReference>
<dbReference type="InterPro" id="IPR038619">
    <property type="entry name" value="MraZ_sf"/>
</dbReference>
<keyword evidence="3" id="KW-0677">Repeat</keyword>
<dbReference type="InterPro" id="IPR020603">
    <property type="entry name" value="MraZ_dom"/>
</dbReference>
<evidence type="ECO:0000256" key="4">
    <source>
        <dbReference type="ARBA" id="ARBA00023015"/>
    </source>
</evidence>
<dbReference type="HAMAP" id="MF_01008">
    <property type="entry name" value="MraZ"/>
    <property type="match status" value="1"/>
</dbReference>
<dbReference type="InterPro" id="IPR037914">
    <property type="entry name" value="SpoVT-AbrB_sf"/>
</dbReference>
<protein>
    <recommendedName>
        <fullName evidence="1 7">Transcriptional regulator MraZ</fullName>
    </recommendedName>
</protein>
<keyword evidence="9" id="KW-0131">Cell cycle</keyword>
<dbReference type="GO" id="GO:0005737">
    <property type="term" value="C:cytoplasm"/>
    <property type="evidence" value="ECO:0007669"/>
    <property type="project" value="UniProtKB-UniRule"/>
</dbReference>
<dbReference type="GO" id="GO:0000976">
    <property type="term" value="F:transcription cis-regulatory region binding"/>
    <property type="evidence" value="ECO:0007669"/>
    <property type="project" value="TreeGrafter"/>
</dbReference>
<keyword evidence="6 7" id="KW-0804">Transcription</keyword>
<dbReference type="AlphaFoldDB" id="A0A226BZA4"/>
<evidence type="ECO:0000259" key="8">
    <source>
        <dbReference type="PROSITE" id="PS51740"/>
    </source>
</evidence>
<comment type="subunit">
    <text evidence="7">Forms oligomers.</text>
</comment>
<keyword evidence="2 7" id="KW-0963">Cytoplasm</keyword>
<comment type="caution">
    <text evidence="9">The sequence shown here is derived from an EMBL/GenBank/DDBJ whole genome shotgun (WGS) entry which is preliminary data.</text>
</comment>
<dbReference type="RefSeq" id="WP_089023100.1">
    <property type="nucleotide sequence ID" value="NZ_NIQC01000007.1"/>
</dbReference>